<reference evidence="1" key="1">
    <citation type="submission" date="2014-01" db="EMBL/GenBank/DDBJ databases">
        <authorList>
            <person name="Aslett M."/>
        </authorList>
    </citation>
    <scope>NUCLEOTIDE SEQUENCE</scope>
</reference>
<proteinExistence type="predicted"/>
<keyword evidence="2" id="KW-1185">Reference proteome</keyword>
<dbReference type="Proteomes" id="UP000030665">
    <property type="component" value="Unassembled WGS sequence"/>
</dbReference>
<gene>
    <name evidence="1" type="ORF">TTRE_0000582801</name>
</gene>
<dbReference type="EMBL" id="HG806176">
    <property type="protein sequence ID" value="CDW57536.1"/>
    <property type="molecule type" value="Genomic_DNA"/>
</dbReference>
<accession>A0A077ZB35</accession>
<organism evidence="1 2">
    <name type="scientific">Trichuris trichiura</name>
    <name type="common">Whipworm</name>
    <name type="synonym">Trichocephalus trichiurus</name>
    <dbReference type="NCBI Taxonomy" id="36087"/>
    <lineage>
        <taxon>Eukaryota</taxon>
        <taxon>Metazoa</taxon>
        <taxon>Ecdysozoa</taxon>
        <taxon>Nematoda</taxon>
        <taxon>Enoplea</taxon>
        <taxon>Dorylaimia</taxon>
        <taxon>Trichinellida</taxon>
        <taxon>Trichuridae</taxon>
        <taxon>Trichuris</taxon>
    </lineage>
</organism>
<sequence>MATGFYQSLHRCWLASITNIILRTVRAKRNRRIKLLKGIKAQSLMLLQVVSPGKCVAASIADESTIWIVVVKDVRTKRLLAVETASAYWTRRRREIPGRCLALVVIADLVQHMGSYEVIMQALRRVEATSAGTAGKVIHRLTNDARLLNAVRRQLAEQVHFRHAFCCFCSEGIRRRVTQWRVENAIQIPTSRLLAIDVTVKQRSFGFACQWWLREVAFQKVT</sequence>
<name>A0A077ZB35_TRITR</name>
<dbReference type="AlphaFoldDB" id="A0A077ZB35"/>
<evidence type="ECO:0000313" key="1">
    <source>
        <dbReference type="EMBL" id="CDW57536.1"/>
    </source>
</evidence>
<protein>
    <submittedName>
        <fullName evidence="1">Uncharacterized protein</fullName>
    </submittedName>
</protein>
<evidence type="ECO:0000313" key="2">
    <source>
        <dbReference type="Proteomes" id="UP000030665"/>
    </source>
</evidence>
<reference evidence="1" key="2">
    <citation type="submission" date="2014-03" db="EMBL/GenBank/DDBJ databases">
        <title>The whipworm genome and dual-species transcriptomics of an intimate host-pathogen interaction.</title>
        <authorList>
            <person name="Foth B.J."/>
            <person name="Tsai I.J."/>
            <person name="Reid A.J."/>
            <person name="Bancroft A.J."/>
            <person name="Nichol S."/>
            <person name="Tracey A."/>
            <person name="Holroyd N."/>
            <person name="Cotton J.A."/>
            <person name="Stanley E.J."/>
            <person name="Zarowiecki M."/>
            <person name="Liu J.Z."/>
            <person name="Huckvale T."/>
            <person name="Cooper P.J."/>
            <person name="Grencis R.K."/>
            <person name="Berriman M."/>
        </authorList>
    </citation>
    <scope>NUCLEOTIDE SEQUENCE [LARGE SCALE GENOMIC DNA]</scope>
</reference>